<proteinExistence type="predicted"/>
<organism evidence="1 2">
    <name type="scientific">Phyllosticta capitalensis</name>
    <dbReference type="NCBI Taxonomy" id="121624"/>
    <lineage>
        <taxon>Eukaryota</taxon>
        <taxon>Fungi</taxon>
        <taxon>Dikarya</taxon>
        <taxon>Ascomycota</taxon>
        <taxon>Pezizomycotina</taxon>
        <taxon>Dothideomycetes</taxon>
        <taxon>Dothideomycetes incertae sedis</taxon>
        <taxon>Botryosphaeriales</taxon>
        <taxon>Phyllostictaceae</taxon>
        <taxon>Phyllosticta</taxon>
    </lineage>
</organism>
<sequence length="174" mass="19781">MGAPPRSDAEASSSAHSSSAQFERDCIWANNALLDFNKLYRSETARLRLNAQHLKRENRLLHANLNEYNNLTAAVLIVKNDVPLRSLSMPLVSLYDELAPLLSDLIEEYEEGYNHHPSFVNIEREFSRAQCAYKDISDCGQAVVDLATKNHALRMEVTDRIKGHKKRHFNSNTD</sequence>
<dbReference type="Proteomes" id="UP001492380">
    <property type="component" value="Unassembled WGS sequence"/>
</dbReference>
<gene>
    <name evidence="1" type="ORF">HDK90DRAFT_515502</name>
</gene>
<evidence type="ECO:0000313" key="2">
    <source>
        <dbReference type="Proteomes" id="UP001492380"/>
    </source>
</evidence>
<protein>
    <submittedName>
        <fullName evidence="1">Uncharacterized protein</fullName>
    </submittedName>
</protein>
<name>A0ABR1Y9A6_9PEZI</name>
<evidence type="ECO:0000313" key="1">
    <source>
        <dbReference type="EMBL" id="KAK8223160.1"/>
    </source>
</evidence>
<dbReference type="EMBL" id="JBBWRZ010000014">
    <property type="protein sequence ID" value="KAK8223160.1"/>
    <property type="molecule type" value="Genomic_DNA"/>
</dbReference>
<comment type="caution">
    <text evidence="1">The sequence shown here is derived from an EMBL/GenBank/DDBJ whole genome shotgun (WGS) entry which is preliminary data.</text>
</comment>
<reference evidence="1 2" key="1">
    <citation type="submission" date="2024-04" db="EMBL/GenBank/DDBJ databases">
        <title>Phyllosticta paracitricarpa is synonymous to the EU quarantine fungus P. citricarpa based on phylogenomic analyses.</title>
        <authorList>
            <consortium name="Lawrence Berkeley National Laboratory"/>
            <person name="Van Ingen-Buijs V.A."/>
            <person name="Van Westerhoven A.C."/>
            <person name="Haridas S."/>
            <person name="Skiadas P."/>
            <person name="Martin F."/>
            <person name="Groenewald J.Z."/>
            <person name="Crous P.W."/>
            <person name="Seidl M.F."/>
        </authorList>
    </citation>
    <scope>NUCLEOTIDE SEQUENCE [LARGE SCALE GENOMIC DNA]</scope>
    <source>
        <strain evidence="1 2">CBS 123374</strain>
    </source>
</reference>
<keyword evidence="2" id="KW-1185">Reference proteome</keyword>
<accession>A0ABR1Y9A6</accession>